<dbReference type="EMBL" id="LMWP01000045">
    <property type="protein sequence ID" value="KUN18189.1"/>
    <property type="molecule type" value="Genomic_DNA"/>
</dbReference>
<protein>
    <submittedName>
        <fullName evidence="1">Uncharacterized protein</fullName>
    </submittedName>
</protein>
<sequence length="87" mass="9674">MSDHTNPDGHGAWATQCTPPTSVKINVLLQHLGEEHPGDEEVVSWEFDDALRSAWVDGEPWAVEYTAWRTAHADLVGSLFEEDMLGL</sequence>
<comment type="caution">
    <text evidence="1">The sequence shown here is derived from an EMBL/GenBank/DDBJ whole genome shotgun (WGS) entry which is preliminary data.</text>
</comment>
<keyword evidence="2" id="KW-1185">Reference proteome</keyword>
<evidence type="ECO:0000313" key="1">
    <source>
        <dbReference type="EMBL" id="KUN18189.1"/>
    </source>
</evidence>
<evidence type="ECO:0000313" key="2">
    <source>
        <dbReference type="Proteomes" id="UP000053398"/>
    </source>
</evidence>
<dbReference type="RefSeq" id="WP_059265987.1">
    <property type="nucleotide sequence ID" value="NZ_KQ948367.1"/>
</dbReference>
<accession>A0A117QAY1</accession>
<organism evidence="1 2">
    <name type="scientific">Streptomyces corchorusii</name>
    <name type="common">Streptomyces chibaensis</name>
    <dbReference type="NCBI Taxonomy" id="1903"/>
    <lineage>
        <taxon>Bacteria</taxon>
        <taxon>Bacillati</taxon>
        <taxon>Actinomycetota</taxon>
        <taxon>Actinomycetes</taxon>
        <taxon>Kitasatosporales</taxon>
        <taxon>Streptomycetaceae</taxon>
        <taxon>Streptomyces</taxon>
    </lineage>
</organism>
<dbReference type="Proteomes" id="UP000053398">
    <property type="component" value="Unassembled WGS sequence"/>
</dbReference>
<proteinExistence type="predicted"/>
<gene>
    <name evidence="1" type="ORF">AQJ11_35510</name>
</gene>
<dbReference type="AlphaFoldDB" id="A0A117QAY1"/>
<name>A0A117QAY1_STRCK</name>
<reference evidence="1 2" key="1">
    <citation type="submission" date="2015-10" db="EMBL/GenBank/DDBJ databases">
        <title>Draft genome sequence of Streptomyces corchorusii DSM 40340, type strain for the species Streptomyces corchorusii.</title>
        <authorList>
            <person name="Ruckert C."/>
            <person name="Winkler A."/>
            <person name="Kalinowski J."/>
            <person name="Kampfer P."/>
            <person name="Glaeser S."/>
        </authorList>
    </citation>
    <scope>NUCLEOTIDE SEQUENCE [LARGE SCALE GENOMIC DNA]</scope>
    <source>
        <strain evidence="1 2">DSM 40340</strain>
    </source>
</reference>